<comment type="caution">
    <text evidence="3">The sequence shown here is derived from an EMBL/GenBank/DDBJ whole genome shotgun (WGS) entry which is preliminary data.</text>
</comment>
<sequence>MIMRNNAKLRDIGITVRVKSFHQLAMRNVMLVTISGLIFSFIIIIVIFFICVKCNCIALLKKAIEESTLRKNDSIPLTESGGKVTAETENNKKMTETSIKEIL</sequence>
<feature type="non-terminal residue" evidence="3">
    <location>
        <position position="103"/>
    </location>
</feature>
<organism evidence="3 4">
    <name type="scientific">Brachionus plicatilis</name>
    <name type="common">Marine rotifer</name>
    <name type="synonym">Brachionus muelleri</name>
    <dbReference type="NCBI Taxonomy" id="10195"/>
    <lineage>
        <taxon>Eukaryota</taxon>
        <taxon>Metazoa</taxon>
        <taxon>Spiralia</taxon>
        <taxon>Gnathifera</taxon>
        <taxon>Rotifera</taxon>
        <taxon>Eurotatoria</taxon>
        <taxon>Monogononta</taxon>
        <taxon>Pseudotrocha</taxon>
        <taxon>Ploima</taxon>
        <taxon>Brachionidae</taxon>
        <taxon>Brachionus</taxon>
    </lineage>
</organism>
<keyword evidence="2" id="KW-0812">Transmembrane</keyword>
<keyword evidence="4" id="KW-1185">Reference proteome</keyword>
<evidence type="ECO:0000256" key="2">
    <source>
        <dbReference type="SAM" id="Phobius"/>
    </source>
</evidence>
<evidence type="ECO:0000313" key="4">
    <source>
        <dbReference type="Proteomes" id="UP000276133"/>
    </source>
</evidence>
<keyword evidence="2" id="KW-1133">Transmembrane helix</keyword>
<gene>
    <name evidence="3" type="ORF">BpHYR1_048763</name>
</gene>
<evidence type="ECO:0000313" key="3">
    <source>
        <dbReference type="EMBL" id="RNA28654.1"/>
    </source>
</evidence>
<feature type="compositionally biased region" description="Basic and acidic residues" evidence="1">
    <location>
        <begin position="89"/>
        <end position="103"/>
    </location>
</feature>
<dbReference type="Proteomes" id="UP000276133">
    <property type="component" value="Unassembled WGS sequence"/>
</dbReference>
<proteinExistence type="predicted"/>
<feature type="transmembrane region" description="Helical" evidence="2">
    <location>
        <begin position="29"/>
        <end position="50"/>
    </location>
</feature>
<keyword evidence="2" id="KW-0472">Membrane</keyword>
<name>A0A3M7RYK5_BRAPC</name>
<accession>A0A3M7RYK5</accession>
<evidence type="ECO:0000256" key="1">
    <source>
        <dbReference type="SAM" id="MobiDB-lite"/>
    </source>
</evidence>
<reference evidence="3 4" key="1">
    <citation type="journal article" date="2018" name="Sci. Rep.">
        <title>Genomic signatures of local adaptation to the degree of environmental predictability in rotifers.</title>
        <authorList>
            <person name="Franch-Gras L."/>
            <person name="Hahn C."/>
            <person name="Garcia-Roger E.M."/>
            <person name="Carmona M.J."/>
            <person name="Serra M."/>
            <person name="Gomez A."/>
        </authorList>
    </citation>
    <scope>NUCLEOTIDE SEQUENCE [LARGE SCALE GENOMIC DNA]</scope>
    <source>
        <strain evidence="3">HYR1</strain>
    </source>
</reference>
<dbReference type="EMBL" id="REGN01002356">
    <property type="protein sequence ID" value="RNA28654.1"/>
    <property type="molecule type" value="Genomic_DNA"/>
</dbReference>
<protein>
    <submittedName>
        <fullName evidence="3">Uncharacterized protein</fullName>
    </submittedName>
</protein>
<feature type="region of interest" description="Disordered" evidence="1">
    <location>
        <begin position="73"/>
        <end position="103"/>
    </location>
</feature>
<dbReference type="AlphaFoldDB" id="A0A3M7RYK5"/>